<protein>
    <submittedName>
        <fullName evidence="2">Uncharacterized protein</fullName>
    </submittedName>
</protein>
<reference evidence="3" key="1">
    <citation type="journal article" date="2019" name="Int. J. Syst. Evol. Microbiol.">
        <title>The Global Catalogue of Microorganisms (GCM) 10K type strain sequencing project: providing services to taxonomists for standard genome sequencing and annotation.</title>
        <authorList>
            <consortium name="The Broad Institute Genomics Platform"/>
            <consortium name="The Broad Institute Genome Sequencing Center for Infectious Disease"/>
            <person name="Wu L."/>
            <person name="Ma J."/>
        </authorList>
    </citation>
    <scope>NUCLEOTIDE SEQUENCE [LARGE SCALE GENOMIC DNA]</scope>
    <source>
        <strain evidence="3">CCUG 56607</strain>
    </source>
</reference>
<evidence type="ECO:0000313" key="2">
    <source>
        <dbReference type="EMBL" id="MFD1020152.1"/>
    </source>
</evidence>
<keyword evidence="3" id="KW-1185">Reference proteome</keyword>
<sequence>MDLLKNVHSDSIDEKILNAPGVILEAWRRGLDIYIYLNDVGELNFTLSDGTNTQPFSTNNLLSPQGNDWNTPSQLIDFYFPDYKDHSMEEGKKLYIDFHSLYETLINQTAVGIELASFPESPVLLKRYLLTNINYSQDLAEQVRQLAYSCNINGYIKALKSGDTAIVVGGNEATIANFSTKMKEVVMDQYPGATIKAKSRQTPIAQGFHIVDYKSMKAPANKTNEHLLNKFSELKNDYQELVKKLADYESKESIRELTAKQNKHLKKQLKSMEESSSWVLTKPLRKLAGSIKRKS</sequence>
<proteinExistence type="predicted"/>
<name>A0ABW3L267_9BACI</name>
<organism evidence="2 3">
    <name type="scientific">Thalassobacillus hwangdonensis</name>
    <dbReference type="NCBI Taxonomy" id="546108"/>
    <lineage>
        <taxon>Bacteria</taxon>
        <taxon>Bacillati</taxon>
        <taxon>Bacillota</taxon>
        <taxon>Bacilli</taxon>
        <taxon>Bacillales</taxon>
        <taxon>Bacillaceae</taxon>
        <taxon>Thalassobacillus</taxon>
    </lineage>
</organism>
<gene>
    <name evidence="2" type="ORF">ACFQ2J_13275</name>
</gene>
<evidence type="ECO:0000313" key="3">
    <source>
        <dbReference type="Proteomes" id="UP001596990"/>
    </source>
</evidence>
<dbReference type="Proteomes" id="UP001596990">
    <property type="component" value="Unassembled WGS sequence"/>
</dbReference>
<feature type="coiled-coil region" evidence="1">
    <location>
        <begin position="224"/>
        <end position="275"/>
    </location>
</feature>
<dbReference type="EMBL" id="JBHTKL010000005">
    <property type="protein sequence ID" value="MFD1020152.1"/>
    <property type="molecule type" value="Genomic_DNA"/>
</dbReference>
<comment type="caution">
    <text evidence="2">The sequence shown here is derived from an EMBL/GenBank/DDBJ whole genome shotgun (WGS) entry which is preliminary data.</text>
</comment>
<keyword evidence="1" id="KW-0175">Coiled coil</keyword>
<accession>A0ABW3L267</accession>
<dbReference type="RefSeq" id="WP_386061245.1">
    <property type="nucleotide sequence ID" value="NZ_JBHTKL010000005.1"/>
</dbReference>
<evidence type="ECO:0000256" key="1">
    <source>
        <dbReference type="SAM" id="Coils"/>
    </source>
</evidence>